<dbReference type="AlphaFoldDB" id="A0A366E4P2"/>
<dbReference type="Gene3D" id="3.40.630.30">
    <property type="match status" value="1"/>
</dbReference>
<feature type="domain" description="N-acetyltransferase" evidence="3">
    <location>
        <begin position="9"/>
        <end position="165"/>
    </location>
</feature>
<dbReference type="InterPro" id="IPR000182">
    <property type="entry name" value="GNAT_dom"/>
</dbReference>
<protein>
    <submittedName>
        <fullName evidence="4">Acetyltransferase (GNAT) family protein</fullName>
    </submittedName>
</protein>
<gene>
    <name evidence="4" type="ORF">DFR47_10294</name>
</gene>
<dbReference type="SUPFAM" id="SSF55729">
    <property type="entry name" value="Acyl-CoA N-acyltransferases (Nat)"/>
    <property type="match status" value="1"/>
</dbReference>
<evidence type="ECO:0000256" key="1">
    <source>
        <dbReference type="ARBA" id="ARBA00022679"/>
    </source>
</evidence>
<dbReference type="OrthoDB" id="9805924at2"/>
<evidence type="ECO:0000313" key="4">
    <source>
        <dbReference type="EMBL" id="RBO97313.1"/>
    </source>
</evidence>
<keyword evidence="1 4" id="KW-0808">Transferase</keyword>
<organism evidence="4 5">
    <name type="scientific">Pseudochrobactrum asaccharolyticum</name>
    <dbReference type="NCBI Taxonomy" id="354351"/>
    <lineage>
        <taxon>Bacteria</taxon>
        <taxon>Pseudomonadati</taxon>
        <taxon>Pseudomonadota</taxon>
        <taxon>Alphaproteobacteria</taxon>
        <taxon>Hyphomicrobiales</taxon>
        <taxon>Brucellaceae</taxon>
        <taxon>Pseudochrobactrum</taxon>
    </lineage>
</organism>
<name>A0A366E4P2_9HYPH</name>
<accession>A0A366E4P2</accession>
<sequence length="165" mass="18448">MAETEKSELSFRLAVREDCAAILAALKLLAQSIGVSERCESTLQDLEIHGFGDKPQFTVMLAETGGKMAGMCLYFPMFSTWLGKPGLYIQDIYVHEACRNAKIGEKLLRHVSRIGREEGYAYLRLTVDEGNEGGARFYSNHGFIRSDDEYIYKLIGPAFDAFCDA</sequence>
<comment type="caution">
    <text evidence="4">The sequence shown here is derived from an EMBL/GenBank/DDBJ whole genome shotgun (WGS) entry which is preliminary data.</text>
</comment>
<proteinExistence type="predicted"/>
<dbReference type="Pfam" id="PF00583">
    <property type="entry name" value="Acetyltransf_1"/>
    <property type="match status" value="1"/>
</dbReference>
<evidence type="ECO:0000313" key="5">
    <source>
        <dbReference type="Proteomes" id="UP000252893"/>
    </source>
</evidence>
<dbReference type="GO" id="GO:0008080">
    <property type="term" value="F:N-acetyltransferase activity"/>
    <property type="evidence" value="ECO:0007669"/>
    <property type="project" value="TreeGrafter"/>
</dbReference>
<reference evidence="4 5" key="1">
    <citation type="submission" date="2018-06" db="EMBL/GenBank/DDBJ databases">
        <title>Genomic Encyclopedia of Type Strains, Phase IV (KMG-IV): sequencing the most valuable type-strain genomes for metagenomic binning, comparative biology and taxonomic classification.</title>
        <authorList>
            <person name="Goeker M."/>
        </authorList>
    </citation>
    <scope>NUCLEOTIDE SEQUENCE [LARGE SCALE GENOMIC DNA]</scope>
    <source>
        <strain evidence="4 5">DSM 25619</strain>
    </source>
</reference>
<evidence type="ECO:0000259" key="3">
    <source>
        <dbReference type="PROSITE" id="PS51186"/>
    </source>
</evidence>
<dbReference type="InterPro" id="IPR051016">
    <property type="entry name" value="Diverse_Substrate_AcTransf"/>
</dbReference>
<dbReference type="PANTHER" id="PTHR10545">
    <property type="entry name" value="DIAMINE N-ACETYLTRANSFERASE"/>
    <property type="match status" value="1"/>
</dbReference>
<evidence type="ECO:0000256" key="2">
    <source>
        <dbReference type="ARBA" id="ARBA00023315"/>
    </source>
</evidence>
<dbReference type="CDD" id="cd04301">
    <property type="entry name" value="NAT_SF"/>
    <property type="match status" value="1"/>
</dbReference>
<dbReference type="PANTHER" id="PTHR10545:SF29">
    <property type="entry name" value="GH14572P-RELATED"/>
    <property type="match status" value="1"/>
</dbReference>
<dbReference type="EMBL" id="QNRH01000002">
    <property type="protein sequence ID" value="RBO97313.1"/>
    <property type="molecule type" value="Genomic_DNA"/>
</dbReference>
<keyword evidence="2" id="KW-0012">Acyltransferase</keyword>
<dbReference type="InterPro" id="IPR016181">
    <property type="entry name" value="Acyl_CoA_acyltransferase"/>
</dbReference>
<keyword evidence="5" id="KW-1185">Reference proteome</keyword>
<dbReference type="Proteomes" id="UP000252893">
    <property type="component" value="Unassembled WGS sequence"/>
</dbReference>
<dbReference type="PROSITE" id="PS51186">
    <property type="entry name" value="GNAT"/>
    <property type="match status" value="1"/>
</dbReference>
<dbReference type="RefSeq" id="WP_113943341.1">
    <property type="nucleotide sequence ID" value="NZ_JBHEEG010000002.1"/>
</dbReference>